<accession>A0A2A9MJE1</accession>
<evidence type="ECO:0000259" key="2">
    <source>
        <dbReference type="Pfam" id="PF04092"/>
    </source>
</evidence>
<dbReference type="GO" id="GO:0016020">
    <property type="term" value="C:membrane"/>
    <property type="evidence" value="ECO:0007669"/>
    <property type="project" value="InterPro"/>
</dbReference>
<feature type="signal peptide" evidence="1">
    <location>
        <begin position="1"/>
        <end position="21"/>
    </location>
</feature>
<feature type="chain" id="PRO_5012382912" evidence="1">
    <location>
        <begin position="22"/>
        <end position="638"/>
    </location>
</feature>
<keyword evidence="4" id="KW-1185">Reference proteome</keyword>
<dbReference type="KEGG" id="bbes:BESB_057370"/>
<evidence type="ECO:0000313" key="3">
    <source>
        <dbReference type="EMBL" id="PFH36086.1"/>
    </source>
</evidence>
<dbReference type="OrthoDB" id="10565196at2759"/>
<name>A0A2A9MJE1_BESBE</name>
<keyword evidence="1" id="KW-0732">Signal</keyword>
<protein>
    <submittedName>
        <fullName evidence="3">SAG-related sequence</fullName>
    </submittedName>
</protein>
<evidence type="ECO:0000256" key="1">
    <source>
        <dbReference type="SAM" id="SignalP"/>
    </source>
</evidence>
<dbReference type="RefSeq" id="XP_029220095.1">
    <property type="nucleotide sequence ID" value="XM_029364172.1"/>
</dbReference>
<dbReference type="PRINTS" id="PR01801">
    <property type="entry name" value="SURFCEANTIGN"/>
</dbReference>
<dbReference type="GeneID" id="40310666"/>
<dbReference type="Gene3D" id="2.60.40.1320">
    <property type="entry name" value="SRS domain"/>
    <property type="match status" value="4"/>
</dbReference>
<feature type="domain" description="SRS" evidence="2">
    <location>
        <begin position="477"/>
        <end position="607"/>
    </location>
</feature>
<dbReference type="InterPro" id="IPR007226">
    <property type="entry name" value="SRS_dom"/>
</dbReference>
<sequence>MLAGIVGLFVYTHSSIVGALAEVPRATPCPKVGNETTCSCDVQEGRTGEKLFSAALSREANALEVDCQRDLICAPKGLEKSTVCSAEASNWTACDLDLNKLLANNTAQVTWTECAKKDKIAEGQCKTLSIPRENFPYADEQFTVGCTQGEITKCKVTVSVTARPSVTEGDTVTCAYGASSNPSHQAVTLSPSKNSFTLVCGEKGTVLPTNYQTSFCSPGSEDAKKSCEGDYQTILPGYEGNWWHSDSNANTFTLSIPADKFPTEEAKIMVGCHQKQQLSAEQKSAQGASSPTLVPWPWRTPRELNPALGMRRHSVRLPETSFLEGHAEALGCVASESETVCTCDNKTQLTTPLVASLSDKRNVLNLECRDGLHYAPDGLSRKKVCDANSSTLKCGEDNGPPCMDIDDLLAGSPTNVQWTEVKKKATGQPKSLTIPPENIPYIDGHFVVGCLDSASNETPKCKVAVTVEARASLTDGQTVTCAYGASSNPSHQAVTLSPSKNSFTLVCGEKGTVLPTNYQTSFCSPGSEDAKKSCEGDYQTILPGYEGKWWEKREGAESYTLSIPVDKFPKEQARIVVGCEQKDERANVKNTAPSGKGPTVCSVDVTIEAGASASPSSLPASADAVLSGAAALVGLIRS</sequence>
<comment type="caution">
    <text evidence="3">The sequence shown here is derived from an EMBL/GenBank/DDBJ whole genome shotgun (WGS) entry which is preliminary data.</text>
</comment>
<reference evidence="3 4" key="1">
    <citation type="submission" date="2017-09" db="EMBL/GenBank/DDBJ databases">
        <title>Genome sequencing of Besnoitia besnoiti strain Bb-Ger1.</title>
        <authorList>
            <person name="Schares G."/>
            <person name="Venepally P."/>
            <person name="Lorenzi H.A."/>
        </authorList>
    </citation>
    <scope>NUCLEOTIDE SEQUENCE [LARGE SCALE GENOMIC DNA]</scope>
    <source>
        <strain evidence="3 4">Bb-Ger1</strain>
    </source>
</reference>
<feature type="domain" description="SRS" evidence="2">
    <location>
        <begin position="34"/>
        <end position="160"/>
    </location>
</feature>
<dbReference type="AlphaFoldDB" id="A0A2A9MJE1"/>
<organism evidence="3 4">
    <name type="scientific">Besnoitia besnoiti</name>
    <name type="common">Apicomplexan protozoan</name>
    <dbReference type="NCBI Taxonomy" id="94643"/>
    <lineage>
        <taxon>Eukaryota</taxon>
        <taxon>Sar</taxon>
        <taxon>Alveolata</taxon>
        <taxon>Apicomplexa</taxon>
        <taxon>Conoidasida</taxon>
        <taxon>Coccidia</taxon>
        <taxon>Eucoccidiorida</taxon>
        <taxon>Eimeriorina</taxon>
        <taxon>Sarcocystidae</taxon>
        <taxon>Besnoitia</taxon>
    </lineage>
</organism>
<dbReference type="Proteomes" id="UP000224006">
    <property type="component" value="Chromosome IV"/>
</dbReference>
<dbReference type="Pfam" id="PF04092">
    <property type="entry name" value="SAG"/>
    <property type="match status" value="4"/>
</dbReference>
<feature type="domain" description="SRS" evidence="2">
    <location>
        <begin position="171"/>
        <end position="282"/>
    </location>
</feature>
<dbReference type="VEuPathDB" id="ToxoDB:BESB_057370"/>
<dbReference type="InterPro" id="IPR036755">
    <property type="entry name" value="SRS_dom_sf"/>
</dbReference>
<dbReference type="EMBL" id="NWUJ01000004">
    <property type="protein sequence ID" value="PFH36086.1"/>
    <property type="molecule type" value="Genomic_DNA"/>
</dbReference>
<dbReference type="SUPFAM" id="SSF74877">
    <property type="entry name" value="Major surface antigen p30, SAG1"/>
    <property type="match status" value="4"/>
</dbReference>
<feature type="domain" description="SRS" evidence="2">
    <location>
        <begin position="340"/>
        <end position="467"/>
    </location>
</feature>
<gene>
    <name evidence="3" type="ORF">BESB_057370</name>
</gene>
<evidence type="ECO:0000313" key="4">
    <source>
        <dbReference type="Proteomes" id="UP000224006"/>
    </source>
</evidence>
<dbReference type="InterPro" id="IPR028352">
    <property type="entry name" value="Surface_antig_SAG1"/>
</dbReference>
<proteinExistence type="predicted"/>